<dbReference type="Proteomes" id="UP001500736">
    <property type="component" value="Unassembled WGS sequence"/>
</dbReference>
<proteinExistence type="predicted"/>
<keyword evidence="4" id="KW-1185">Reference proteome</keyword>
<evidence type="ECO:0000259" key="2">
    <source>
        <dbReference type="Pfam" id="PF00440"/>
    </source>
</evidence>
<accession>A0ABN1JEC4</accession>
<evidence type="ECO:0000256" key="1">
    <source>
        <dbReference type="ARBA" id="ARBA00023125"/>
    </source>
</evidence>
<organism evidence="3 4">
    <name type="scientific">Gaetbulibacter jejuensis</name>
    <dbReference type="NCBI Taxonomy" id="584607"/>
    <lineage>
        <taxon>Bacteria</taxon>
        <taxon>Pseudomonadati</taxon>
        <taxon>Bacteroidota</taxon>
        <taxon>Flavobacteriia</taxon>
        <taxon>Flavobacteriales</taxon>
        <taxon>Flavobacteriaceae</taxon>
        <taxon>Gaetbulibacter</taxon>
    </lineage>
</organism>
<evidence type="ECO:0000313" key="3">
    <source>
        <dbReference type="EMBL" id="GAA0737553.1"/>
    </source>
</evidence>
<dbReference type="EMBL" id="BAAAGF010000001">
    <property type="protein sequence ID" value="GAA0737553.1"/>
    <property type="molecule type" value="Genomic_DNA"/>
</dbReference>
<name>A0ABN1JEC4_9FLAO</name>
<comment type="caution">
    <text evidence="3">The sequence shown here is derived from an EMBL/GenBank/DDBJ whole genome shotgun (WGS) entry which is preliminary data.</text>
</comment>
<gene>
    <name evidence="3" type="ORF">GCM10009431_04570</name>
</gene>
<dbReference type="InterPro" id="IPR009057">
    <property type="entry name" value="Homeodomain-like_sf"/>
</dbReference>
<evidence type="ECO:0000313" key="4">
    <source>
        <dbReference type="Proteomes" id="UP001500736"/>
    </source>
</evidence>
<dbReference type="Pfam" id="PF00440">
    <property type="entry name" value="TetR_N"/>
    <property type="match status" value="1"/>
</dbReference>
<feature type="domain" description="HTH tetR-type" evidence="2">
    <location>
        <begin position="22"/>
        <end position="59"/>
    </location>
</feature>
<dbReference type="RefSeq" id="WP_343795460.1">
    <property type="nucleotide sequence ID" value="NZ_BAAAGF010000001.1"/>
</dbReference>
<protein>
    <recommendedName>
        <fullName evidence="2">HTH tetR-type domain-containing protein</fullName>
    </recommendedName>
</protein>
<dbReference type="Gene3D" id="1.10.357.10">
    <property type="entry name" value="Tetracycline Repressor, domain 2"/>
    <property type="match status" value="1"/>
</dbReference>
<sequence>MNNFSLNTGRQSQKKKTRQNILETTQKLLSKGQKFTLEDVAKHSNTSRATVYRYFSNIDILCSEASIDINTKSPETLFEECKHLPLTNQILYIQDYYNQLSIDNEVAFRKYLSIYLKEDFSDTKKSIRGARRTAALELVLNPYKKQLGKDYKNLIVSATALMGIESLITTKDVCLLKNSTAKKTLSWALETLLKNFDLKKLE</sequence>
<reference evidence="3 4" key="1">
    <citation type="journal article" date="2019" name="Int. J. Syst. Evol. Microbiol.">
        <title>The Global Catalogue of Microorganisms (GCM) 10K type strain sequencing project: providing services to taxonomists for standard genome sequencing and annotation.</title>
        <authorList>
            <consortium name="The Broad Institute Genomics Platform"/>
            <consortium name="The Broad Institute Genome Sequencing Center for Infectious Disease"/>
            <person name="Wu L."/>
            <person name="Ma J."/>
        </authorList>
    </citation>
    <scope>NUCLEOTIDE SEQUENCE [LARGE SCALE GENOMIC DNA]</scope>
    <source>
        <strain evidence="3 4">JCM 15976</strain>
    </source>
</reference>
<keyword evidence="1" id="KW-0238">DNA-binding</keyword>
<dbReference type="SUPFAM" id="SSF46689">
    <property type="entry name" value="Homeodomain-like"/>
    <property type="match status" value="1"/>
</dbReference>
<dbReference type="InterPro" id="IPR001647">
    <property type="entry name" value="HTH_TetR"/>
</dbReference>